<gene>
    <name evidence="3" type="ORF">JI746_15400</name>
</gene>
<dbReference type="InterPro" id="IPR016187">
    <property type="entry name" value="CTDL_fold"/>
</dbReference>
<evidence type="ECO:0000313" key="3">
    <source>
        <dbReference type="EMBL" id="MBL0426499.1"/>
    </source>
</evidence>
<sequence>MKRLVVVIALAATCAAGQAADYVKLPGGRFESVLPQGAVPTVSTPVDIQPFAMRTTPVTAAEYARFVATHPQWQRGKAAKVMADARYLAKWATPLQPGASVPASSPVTDVSWFAAGAFCEAEGGRLPTWLEWEYAAAADATRTDARRDPAWQRQILSWYEQPTPAILPAVGGAANAYGVRDLHGAVWEWVDDFNALFIAGDSRTQGDPDKLKFCGAGALNIIDRDSYAVLMRIALLSSLGGADTTGSLGFRCVRDLERTP</sequence>
<dbReference type="Gene3D" id="3.90.1580.10">
    <property type="entry name" value="paralog of FGE (formylglycine-generating enzyme)"/>
    <property type="match status" value="1"/>
</dbReference>
<dbReference type="PANTHER" id="PTHR23150">
    <property type="entry name" value="SULFATASE MODIFYING FACTOR 1, 2"/>
    <property type="match status" value="1"/>
</dbReference>
<feature type="chain" id="PRO_5047525594" evidence="1">
    <location>
        <begin position="20"/>
        <end position="260"/>
    </location>
</feature>
<dbReference type="Proteomes" id="UP000622707">
    <property type="component" value="Unassembled WGS sequence"/>
</dbReference>
<evidence type="ECO:0000313" key="4">
    <source>
        <dbReference type="Proteomes" id="UP000622707"/>
    </source>
</evidence>
<dbReference type="Pfam" id="PF03781">
    <property type="entry name" value="FGE-sulfatase"/>
    <property type="match status" value="1"/>
</dbReference>
<name>A0ABS1JQF2_9BURK</name>
<comment type="caution">
    <text evidence="3">The sequence shown here is derived from an EMBL/GenBank/DDBJ whole genome shotgun (WGS) entry which is preliminary data.</text>
</comment>
<keyword evidence="4" id="KW-1185">Reference proteome</keyword>
<dbReference type="SUPFAM" id="SSF56436">
    <property type="entry name" value="C-type lectin-like"/>
    <property type="match status" value="1"/>
</dbReference>
<feature type="signal peptide" evidence="1">
    <location>
        <begin position="1"/>
        <end position="19"/>
    </location>
</feature>
<keyword evidence="1" id="KW-0732">Signal</keyword>
<accession>A0ABS1JQF2</accession>
<dbReference type="EMBL" id="JAEQND010000008">
    <property type="protein sequence ID" value="MBL0426499.1"/>
    <property type="molecule type" value="Genomic_DNA"/>
</dbReference>
<dbReference type="RefSeq" id="WP_201690671.1">
    <property type="nucleotide sequence ID" value="NZ_JAEQND010000008.1"/>
</dbReference>
<feature type="domain" description="Sulfatase-modifying factor enzyme-like" evidence="2">
    <location>
        <begin position="19"/>
        <end position="254"/>
    </location>
</feature>
<reference evidence="3 4" key="1">
    <citation type="journal article" date="2017" name="Int. J. Syst. Evol. Microbiol.">
        <title>Ramlibacter alkalitolerans sp. nov., alkali-tolerant bacterium isolated from soil of ginseng.</title>
        <authorList>
            <person name="Lee D.H."/>
            <person name="Cha C.J."/>
        </authorList>
    </citation>
    <scope>NUCLEOTIDE SEQUENCE [LARGE SCALE GENOMIC DNA]</scope>
    <source>
        <strain evidence="3 4">KACC 19305</strain>
    </source>
</reference>
<dbReference type="InterPro" id="IPR005532">
    <property type="entry name" value="SUMF_dom"/>
</dbReference>
<proteinExistence type="predicted"/>
<organism evidence="3 4">
    <name type="scientific">Ramlibacter alkalitolerans</name>
    <dbReference type="NCBI Taxonomy" id="2039631"/>
    <lineage>
        <taxon>Bacteria</taxon>
        <taxon>Pseudomonadati</taxon>
        <taxon>Pseudomonadota</taxon>
        <taxon>Betaproteobacteria</taxon>
        <taxon>Burkholderiales</taxon>
        <taxon>Comamonadaceae</taxon>
        <taxon>Ramlibacter</taxon>
    </lineage>
</organism>
<evidence type="ECO:0000259" key="2">
    <source>
        <dbReference type="Pfam" id="PF03781"/>
    </source>
</evidence>
<dbReference type="InterPro" id="IPR051043">
    <property type="entry name" value="Sulfatase_Mod_Factor_Kinase"/>
</dbReference>
<evidence type="ECO:0000256" key="1">
    <source>
        <dbReference type="SAM" id="SignalP"/>
    </source>
</evidence>
<dbReference type="PANTHER" id="PTHR23150:SF19">
    <property type="entry name" value="FORMYLGLYCINE-GENERATING ENZYME"/>
    <property type="match status" value="1"/>
</dbReference>
<protein>
    <submittedName>
        <fullName evidence="3">Formylglycine-generating enzyme family protein</fullName>
    </submittedName>
</protein>
<dbReference type="InterPro" id="IPR042095">
    <property type="entry name" value="SUMF_sf"/>
</dbReference>